<dbReference type="SUPFAM" id="SSF54427">
    <property type="entry name" value="NTF2-like"/>
    <property type="match status" value="1"/>
</dbReference>
<keyword evidence="3" id="KW-1185">Reference proteome</keyword>
<dbReference type="RefSeq" id="XP_018143846.1">
    <property type="nucleotide sequence ID" value="XM_018287010.1"/>
</dbReference>
<dbReference type="KEGG" id="pchm:VFPPC_08276"/>
<dbReference type="InterPro" id="IPR032710">
    <property type="entry name" value="NTF2-like_dom_sf"/>
</dbReference>
<proteinExistence type="predicted"/>
<feature type="domain" description="SnoaL-like" evidence="1">
    <location>
        <begin position="21"/>
        <end position="152"/>
    </location>
</feature>
<sequence>MTTPLDSHSKQYSHLGGTTPEVIDRLIISELCKGWPMYRDNSEWANFRSMFTDDAHIWTTWSTNCQIDEFIKISKQGKANGAFIMHRENSTLVELNQQSQRAVGKMKATITQRFQATQDGTSSPLIYDVDCDCRYIFFCKKDAAHEGDWKVQFVKIIYEKDKVCSVDGTSVPHFSSEELSKYPDGYRYLGAAQARLGHRIHTQLATLREPYWSKMYECMENWLDGHDDPGLFWEHQQE</sequence>
<dbReference type="STRING" id="1380566.A0A179FP28"/>
<protein>
    <submittedName>
        <fullName evidence="2">Catabolic 3-dehydroquinase protein</fullName>
    </submittedName>
</protein>
<dbReference type="Proteomes" id="UP000078397">
    <property type="component" value="Unassembled WGS sequence"/>
</dbReference>
<evidence type="ECO:0000259" key="1">
    <source>
        <dbReference type="Pfam" id="PF13577"/>
    </source>
</evidence>
<dbReference type="EMBL" id="LSBJ02000004">
    <property type="protein sequence ID" value="OAQ66759.1"/>
    <property type="molecule type" value="Genomic_DNA"/>
</dbReference>
<gene>
    <name evidence="2" type="ORF">VFPPC_08276</name>
</gene>
<dbReference type="OrthoDB" id="2533647at2759"/>
<dbReference type="InterPro" id="IPR037401">
    <property type="entry name" value="SnoaL-like"/>
</dbReference>
<evidence type="ECO:0000313" key="2">
    <source>
        <dbReference type="EMBL" id="OAQ66759.1"/>
    </source>
</evidence>
<dbReference type="AlphaFoldDB" id="A0A179FP28"/>
<organism evidence="2 3">
    <name type="scientific">Pochonia chlamydosporia 170</name>
    <dbReference type="NCBI Taxonomy" id="1380566"/>
    <lineage>
        <taxon>Eukaryota</taxon>
        <taxon>Fungi</taxon>
        <taxon>Dikarya</taxon>
        <taxon>Ascomycota</taxon>
        <taxon>Pezizomycotina</taxon>
        <taxon>Sordariomycetes</taxon>
        <taxon>Hypocreomycetidae</taxon>
        <taxon>Hypocreales</taxon>
        <taxon>Clavicipitaceae</taxon>
        <taxon>Pochonia</taxon>
    </lineage>
</organism>
<comment type="caution">
    <text evidence="2">The sequence shown here is derived from an EMBL/GenBank/DDBJ whole genome shotgun (WGS) entry which is preliminary data.</text>
</comment>
<name>A0A179FP28_METCM</name>
<evidence type="ECO:0000313" key="3">
    <source>
        <dbReference type="Proteomes" id="UP000078397"/>
    </source>
</evidence>
<dbReference type="GeneID" id="28851004"/>
<reference evidence="2 3" key="1">
    <citation type="journal article" date="2016" name="PLoS Pathog.">
        <title>Biosynthesis of antibiotic leucinostatins in bio-control fungus Purpureocillium lilacinum and their inhibition on phytophthora revealed by genome mining.</title>
        <authorList>
            <person name="Wang G."/>
            <person name="Liu Z."/>
            <person name="Lin R."/>
            <person name="Li E."/>
            <person name="Mao Z."/>
            <person name="Ling J."/>
            <person name="Yang Y."/>
            <person name="Yin W.B."/>
            <person name="Xie B."/>
        </authorList>
    </citation>
    <scope>NUCLEOTIDE SEQUENCE [LARGE SCALE GENOMIC DNA]</scope>
    <source>
        <strain evidence="2">170</strain>
    </source>
</reference>
<dbReference type="Gene3D" id="3.10.450.50">
    <property type="match status" value="1"/>
</dbReference>
<dbReference type="Pfam" id="PF13577">
    <property type="entry name" value="SnoaL_4"/>
    <property type="match status" value="1"/>
</dbReference>
<accession>A0A179FP28</accession>